<feature type="compositionally biased region" description="Basic and acidic residues" evidence="1">
    <location>
        <begin position="224"/>
        <end position="233"/>
    </location>
</feature>
<evidence type="ECO:0000313" key="3">
    <source>
        <dbReference type="Proteomes" id="UP001159405"/>
    </source>
</evidence>
<proteinExistence type="predicted"/>
<feature type="compositionally biased region" description="Basic and acidic residues" evidence="1">
    <location>
        <begin position="166"/>
        <end position="179"/>
    </location>
</feature>
<reference evidence="2 3" key="1">
    <citation type="submission" date="2022-05" db="EMBL/GenBank/DDBJ databases">
        <authorList>
            <consortium name="Genoscope - CEA"/>
            <person name="William W."/>
        </authorList>
    </citation>
    <scope>NUCLEOTIDE SEQUENCE [LARGE SCALE GENOMIC DNA]</scope>
</reference>
<gene>
    <name evidence="2" type="ORF">PLOB_00009784</name>
</gene>
<feature type="region of interest" description="Disordered" evidence="1">
    <location>
        <begin position="1"/>
        <end position="35"/>
    </location>
</feature>
<accession>A0ABN8NBS8</accession>
<dbReference type="Proteomes" id="UP001159405">
    <property type="component" value="Unassembled WGS sequence"/>
</dbReference>
<keyword evidence="3" id="KW-1185">Reference proteome</keyword>
<protein>
    <submittedName>
        <fullName evidence="2">Uncharacterized protein</fullName>
    </submittedName>
</protein>
<evidence type="ECO:0000313" key="2">
    <source>
        <dbReference type="EMBL" id="CAH3047179.1"/>
    </source>
</evidence>
<evidence type="ECO:0000256" key="1">
    <source>
        <dbReference type="SAM" id="MobiDB-lite"/>
    </source>
</evidence>
<feature type="compositionally biased region" description="Polar residues" evidence="1">
    <location>
        <begin position="7"/>
        <end position="22"/>
    </location>
</feature>
<sequence>MLVKIQSKGTSETSRGSPSKQVAGTVGIATADTPLERRTAQRQIHDAASATKWDISLSYARVPCHPEELKPETPDRDHIRRKEKEYRAKMKFDYDHRHKVVEGKELSPGARIWIPDLKEEGTVIKPHESPRSVIIQTQNGQVRRNRRMTRRVLVGSSPVPPQNEDYENHEPIPTRERNPDVSSAPGASQEDYVELPVPGDQPAVDKPLQPEPMLTRLRPRGALRRPDRLIEQS</sequence>
<feature type="region of interest" description="Disordered" evidence="1">
    <location>
        <begin position="138"/>
        <end position="233"/>
    </location>
</feature>
<dbReference type="EMBL" id="CALNXK010000015">
    <property type="protein sequence ID" value="CAH3047179.1"/>
    <property type="molecule type" value="Genomic_DNA"/>
</dbReference>
<comment type="caution">
    <text evidence="2">The sequence shown here is derived from an EMBL/GenBank/DDBJ whole genome shotgun (WGS) entry which is preliminary data.</text>
</comment>
<organism evidence="2 3">
    <name type="scientific">Porites lobata</name>
    <dbReference type="NCBI Taxonomy" id="104759"/>
    <lineage>
        <taxon>Eukaryota</taxon>
        <taxon>Metazoa</taxon>
        <taxon>Cnidaria</taxon>
        <taxon>Anthozoa</taxon>
        <taxon>Hexacorallia</taxon>
        <taxon>Scleractinia</taxon>
        <taxon>Fungiina</taxon>
        <taxon>Poritidae</taxon>
        <taxon>Porites</taxon>
    </lineage>
</organism>
<name>A0ABN8NBS8_9CNID</name>